<dbReference type="SUPFAM" id="SSF48403">
    <property type="entry name" value="Ankyrin repeat"/>
    <property type="match status" value="1"/>
</dbReference>
<gene>
    <name evidence="6" type="ORF">FNK824_LOCUS9499</name>
    <name evidence="5" type="ORF">SEV965_LOCUS13608</name>
</gene>
<evidence type="ECO:0000256" key="4">
    <source>
        <dbReference type="SAM" id="MobiDB-lite"/>
    </source>
</evidence>
<name>A0A814KWH7_9BILA</name>
<dbReference type="AlphaFoldDB" id="A0A814KWH7"/>
<evidence type="ECO:0008006" key="8">
    <source>
        <dbReference type="Google" id="ProtNLM"/>
    </source>
</evidence>
<sequence>MLTRYAFNRRGNVYLASRSCPDHPERLPPDKLPAVNDTQQKSKSSSETATTTNEVTSVVIMPILTATRTIEAETMSTMTGIESETTAITTMESGAITTISIEEMATTISTEIVASFSKCSKFYLACRGNNIEEVKELLKTITLDEIDRIEPNGSTALHAACYHGHQEIVKLLLRAGADRALPNKHNCLPFDEALNDEIKELFFRVPNTNRLVSNTGAIEWESINDDVLETAAEERHIIKSLYDNTSGFTSVGKMFEKIERNYINKGLAKFDGIDTIKRFFKKATEEQDPRWILKAYTAETDFYKVLNTEIACGASQYQNERRYIIALLWHHPKLNEIAFTGSSYRVMQINYDDLRKYQTNCSLMTKSFLSSSIDRKLAELFLLQKACTQEPTRAAVRTKMDGTFIKLWVMCVYNIKHRRTALHIENSSQYANEGEILIMPYTVFKVKRINHIKPSYLVENQTMTEIELEECDQYFNIQIQDT</sequence>
<organism evidence="5 7">
    <name type="scientific">Rotaria sordida</name>
    <dbReference type="NCBI Taxonomy" id="392033"/>
    <lineage>
        <taxon>Eukaryota</taxon>
        <taxon>Metazoa</taxon>
        <taxon>Spiralia</taxon>
        <taxon>Gnathifera</taxon>
        <taxon>Rotifera</taxon>
        <taxon>Eurotatoria</taxon>
        <taxon>Bdelloidea</taxon>
        <taxon>Philodinida</taxon>
        <taxon>Philodinidae</taxon>
        <taxon>Rotaria</taxon>
    </lineage>
</organism>
<evidence type="ECO:0000313" key="7">
    <source>
        <dbReference type="Proteomes" id="UP000663889"/>
    </source>
</evidence>
<dbReference type="InterPro" id="IPR002110">
    <property type="entry name" value="Ankyrin_rpt"/>
</dbReference>
<accession>A0A814KWH7</accession>
<evidence type="ECO:0000256" key="2">
    <source>
        <dbReference type="ARBA" id="ARBA00023043"/>
    </source>
</evidence>
<dbReference type="GO" id="GO:0031436">
    <property type="term" value="C:BRCA1-BARD1 complex"/>
    <property type="evidence" value="ECO:0007669"/>
    <property type="project" value="TreeGrafter"/>
</dbReference>
<reference evidence="5" key="1">
    <citation type="submission" date="2021-02" db="EMBL/GenBank/DDBJ databases">
        <authorList>
            <person name="Nowell W R."/>
        </authorList>
    </citation>
    <scope>NUCLEOTIDE SEQUENCE</scope>
</reference>
<dbReference type="GO" id="GO:0070531">
    <property type="term" value="C:BRCA1-A complex"/>
    <property type="evidence" value="ECO:0007669"/>
    <property type="project" value="TreeGrafter"/>
</dbReference>
<dbReference type="SUPFAM" id="SSF56399">
    <property type="entry name" value="ADP-ribosylation"/>
    <property type="match status" value="1"/>
</dbReference>
<dbReference type="EMBL" id="CAJNOU010000649">
    <property type="protein sequence ID" value="CAF1056282.1"/>
    <property type="molecule type" value="Genomic_DNA"/>
</dbReference>
<keyword evidence="2 3" id="KW-0040">ANK repeat</keyword>
<dbReference type="PANTHER" id="PTHR24171">
    <property type="entry name" value="ANKYRIN REPEAT DOMAIN-CONTAINING PROTEIN 39-RELATED"/>
    <property type="match status" value="1"/>
</dbReference>
<evidence type="ECO:0000256" key="1">
    <source>
        <dbReference type="ARBA" id="ARBA00022737"/>
    </source>
</evidence>
<dbReference type="PROSITE" id="PS50088">
    <property type="entry name" value="ANK_REPEAT"/>
    <property type="match status" value="1"/>
</dbReference>
<feature type="region of interest" description="Disordered" evidence="4">
    <location>
        <begin position="18"/>
        <end position="52"/>
    </location>
</feature>
<dbReference type="EMBL" id="CAJOBE010001002">
    <property type="protein sequence ID" value="CAF3706133.1"/>
    <property type="molecule type" value="Genomic_DNA"/>
</dbReference>
<comment type="caution">
    <text evidence="5">The sequence shown here is derived from an EMBL/GenBank/DDBJ whole genome shotgun (WGS) entry which is preliminary data.</text>
</comment>
<dbReference type="GO" id="GO:0085020">
    <property type="term" value="P:protein K6-linked ubiquitination"/>
    <property type="evidence" value="ECO:0007669"/>
    <property type="project" value="TreeGrafter"/>
</dbReference>
<dbReference type="Proteomes" id="UP000663874">
    <property type="component" value="Unassembled WGS sequence"/>
</dbReference>
<dbReference type="Proteomes" id="UP000663889">
    <property type="component" value="Unassembled WGS sequence"/>
</dbReference>
<dbReference type="SMART" id="SM00248">
    <property type="entry name" value="ANK"/>
    <property type="match status" value="2"/>
</dbReference>
<dbReference type="Pfam" id="PF12796">
    <property type="entry name" value="Ank_2"/>
    <property type="match status" value="1"/>
</dbReference>
<dbReference type="PROSITE" id="PS50297">
    <property type="entry name" value="ANK_REP_REGION"/>
    <property type="match status" value="1"/>
</dbReference>
<dbReference type="Gene3D" id="3.90.176.10">
    <property type="entry name" value="Toxin ADP-ribosyltransferase, Chain A, domain 1"/>
    <property type="match status" value="1"/>
</dbReference>
<dbReference type="Gene3D" id="1.25.40.20">
    <property type="entry name" value="Ankyrin repeat-containing domain"/>
    <property type="match status" value="1"/>
</dbReference>
<feature type="repeat" description="ANK" evidence="3">
    <location>
        <begin position="152"/>
        <end position="184"/>
    </location>
</feature>
<evidence type="ECO:0000256" key="3">
    <source>
        <dbReference type="PROSITE-ProRule" id="PRU00023"/>
    </source>
</evidence>
<evidence type="ECO:0000313" key="5">
    <source>
        <dbReference type="EMBL" id="CAF1056282.1"/>
    </source>
</evidence>
<proteinExistence type="predicted"/>
<feature type="compositionally biased region" description="Basic and acidic residues" evidence="4">
    <location>
        <begin position="20"/>
        <end position="29"/>
    </location>
</feature>
<evidence type="ECO:0000313" key="6">
    <source>
        <dbReference type="EMBL" id="CAF3706133.1"/>
    </source>
</evidence>
<dbReference type="InterPro" id="IPR036770">
    <property type="entry name" value="Ankyrin_rpt-contain_sf"/>
</dbReference>
<keyword evidence="1" id="KW-0677">Repeat</keyword>
<dbReference type="PANTHER" id="PTHR24171:SF8">
    <property type="entry name" value="BRCA1-ASSOCIATED RING DOMAIN PROTEIN 1"/>
    <property type="match status" value="1"/>
</dbReference>
<dbReference type="GO" id="GO:0004842">
    <property type="term" value="F:ubiquitin-protein transferase activity"/>
    <property type="evidence" value="ECO:0007669"/>
    <property type="project" value="TreeGrafter"/>
</dbReference>
<feature type="compositionally biased region" description="Low complexity" evidence="4">
    <location>
        <begin position="38"/>
        <end position="52"/>
    </location>
</feature>
<protein>
    <recommendedName>
        <fullName evidence="8">NAD(+)--protein-arginine ADP-ribosyltransferase</fullName>
    </recommendedName>
</protein>